<feature type="transmembrane region" description="Helical" evidence="1">
    <location>
        <begin position="70"/>
        <end position="93"/>
    </location>
</feature>
<feature type="transmembrane region" description="Helical" evidence="1">
    <location>
        <begin position="6"/>
        <end position="26"/>
    </location>
</feature>
<dbReference type="AlphaFoldDB" id="A0A1M5UZH0"/>
<proteinExistence type="predicted"/>
<reference evidence="4" key="1">
    <citation type="submission" date="2016-11" db="EMBL/GenBank/DDBJ databases">
        <authorList>
            <person name="Varghese N."/>
            <person name="Submissions S."/>
        </authorList>
    </citation>
    <scope>NUCLEOTIDE SEQUENCE [LARGE SCALE GENOMIC DNA]</scope>
    <source>
        <strain evidence="4">DSM 3071</strain>
    </source>
</reference>
<evidence type="ECO:0000313" key="4">
    <source>
        <dbReference type="Proteomes" id="UP000184278"/>
    </source>
</evidence>
<dbReference type="Gene3D" id="3.30.70.270">
    <property type="match status" value="1"/>
</dbReference>
<dbReference type="EMBL" id="FQXK01000006">
    <property type="protein sequence ID" value="SHH68392.1"/>
    <property type="molecule type" value="Genomic_DNA"/>
</dbReference>
<feature type="transmembrane region" description="Helical" evidence="1">
    <location>
        <begin position="180"/>
        <end position="197"/>
    </location>
</feature>
<dbReference type="PANTHER" id="PTHR45138">
    <property type="entry name" value="REGULATORY COMPONENTS OF SENSORY TRANSDUCTION SYSTEM"/>
    <property type="match status" value="1"/>
</dbReference>
<keyword evidence="1" id="KW-0812">Transmembrane</keyword>
<gene>
    <name evidence="3" type="ORF">SAMN02745229_00804</name>
</gene>
<dbReference type="RefSeq" id="WP_073385710.1">
    <property type="nucleotide sequence ID" value="NZ_FQXK01000006.1"/>
</dbReference>
<evidence type="ECO:0000313" key="3">
    <source>
        <dbReference type="EMBL" id="SHH68392.1"/>
    </source>
</evidence>
<organism evidence="3 4">
    <name type="scientific">Butyrivibrio fibrisolvens DSM 3071</name>
    <dbReference type="NCBI Taxonomy" id="1121131"/>
    <lineage>
        <taxon>Bacteria</taxon>
        <taxon>Bacillati</taxon>
        <taxon>Bacillota</taxon>
        <taxon>Clostridia</taxon>
        <taxon>Lachnospirales</taxon>
        <taxon>Lachnospiraceae</taxon>
        <taxon>Butyrivibrio</taxon>
    </lineage>
</organism>
<dbReference type="PROSITE" id="PS50887">
    <property type="entry name" value="GGDEF"/>
    <property type="match status" value="1"/>
</dbReference>
<feature type="transmembrane region" description="Helical" evidence="1">
    <location>
        <begin position="38"/>
        <end position="58"/>
    </location>
</feature>
<feature type="transmembrane region" description="Helical" evidence="1">
    <location>
        <begin position="105"/>
        <end position="126"/>
    </location>
</feature>
<evidence type="ECO:0000256" key="1">
    <source>
        <dbReference type="SAM" id="Phobius"/>
    </source>
</evidence>
<dbReference type="PANTHER" id="PTHR45138:SF9">
    <property type="entry name" value="DIGUANYLATE CYCLASE DGCM-RELATED"/>
    <property type="match status" value="1"/>
</dbReference>
<feature type="transmembrane region" description="Helical" evidence="1">
    <location>
        <begin position="138"/>
        <end position="159"/>
    </location>
</feature>
<dbReference type="Pfam" id="PF00990">
    <property type="entry name" value="GGDEF"/>
    <property type="match status" value="1"/>
</dbReference>
<feature type="domain" description="GGDEF" evidence="2">
    <location>
        <begin position="251"/>
        <end position="379"/>
    </location>
</feature>
<keyword evidence="4" id="KW-1185">Reference proteome</keyword>
<dbReference type="InterPro" id="IPR029787">
    <property type="entry name" value="Nucleotide_cyclase"/>
</dbReference>
<dbReference type="GeneID" id="89511587"/>
<dbReference type="InterPro" id="IPR043128">
    <property type="entry name" value="Rev_trsase/Diguanyl_cyclase"/>
</dbReference>
<protein>
    <submittedName>
        <fullName evidence="3">Diguanylate cyclase (GGDEF) domain-containing protein</fullName>
    </submittedName>
</protein>
<dbReference type="GO" id="GO:1902201">
    <property type="term" value="P:negative regulation of bacterial-type flagellum-dependent cell motility"/>
    <property type="evidence" value="ECO:0007669"/>
    <property type="project" value="TreeGrafter"/>
</dbReference>
<dbReference type="STRING" id="1121131.SAMN02745229_00804"/>
<accession>A0A1M5UZH0</accession>
<sequence length="387" mass="44606">MTEDRIRLFYLLIIIIAIMNLGILYSKTNENLGNKREVGAFKGMLLSFMTYSLVDLRLVVTDFYTGFPRLFVLFVMGTGFFAMMCSCYFWFVYVLSSTRIKSKVILIHIAKIPLLLVALALYTPFYTHVYTVTDEPTFSPLLSVILMFDYVYLIIATAISIKKYIQVKNRLERKKYSGQIFYILFYTASGYIMGYFLNIPAIEFCMMPVVLKLFVDLQDSRIYTDALTKLDNRRRIDEYIYQEISTCSKEKPLTVIMIDVDFFKSINDMLGHDEGDAVLVAFSTALTNITVSKYARAARWGGDEFLIAGKEKGLADDFKDKLIKELEKNKELSFVPHFSVGVFTCTSSDTTTKQAIAEADAQLYKDKEIQHKKYEGFQNQIREKKLK</sequence>
<dbReference type="SMART" id="SM00267">
    <property type="entry name" value="GGDEF"/>
    <property type="match status" value="1"/>
</dbReference>
<dbReference type="InterPro" id="IPR050469">
    <property type="entry name" value="Diguanylate_Cyclase"/>
</dbReference>
<dbReference type="GO" id="GO:0005886">
    <property type="term" value="C:plasma membrane"/>
    <property type="evidence" value="ECO:0007669"/>
    <property type="project" value="TreeGrafter"/>
</dbReference>
<dbReference type="OrthoDB" id="9804955at2"/>
<name>A0A1M5UZH0_BUTFI</name>
<keyword evidence="1" id="KW-1133">Transmembrane helix</keyword>
<dbReference type="InterPro" id="IPR000160">
    <property type="entry name" value="GGDEF_dom"/>
</dbReference>
<dbReference type="Proteomes" id="UP000184278">
    <property type="component" value="Unassembled WGS sequence"/>
</dbReference>
<dbReference type="SUPFAM" id="SSF55073">
    <property type="entry name" value="Nucleotide cyclase"/>
    <property type="match status" value="1"/>
</dbReference>
<dbReference type="NCBIfam" id="TIGR00254">
    <property type="entry name" value="GGDEF"/>
    <property type="match status" value="1"/>
</dbReference>
<dbReference type="GO" id="GO:0043709">
    <property type="term" value="P:cell adhesion involved in single-species biofilm formation"/>
    <property type="evidence" value="ECO:0007669"/>
    <property type="project" value="TreeGrafter"/>
</dbReference>
<evidence type="ECO:0000259" key="2">
    <source>
        <dbReference type="PROSITE" id="PS50887"/>
    </source>
</evidence>
<dbReference type="GO" id="GO:0052621">
    <property type="term" value="F:diguanylate cyclase activity"/>
    <property type="evidence" value="ECO:0007669"/>
    <property type="project" value="TreeGrafter"/>
</dbReference>
<keyword evidence="1" id="KW-0472">Membrane</keyword>
<dbReference type="CDD" id="cd01949">
    <property type="entry name" value="GGDEF"/>
    <property type="match status" value="1"/>
</dbReference>